<gene>
    <name evidence="4" type="ORF">K8P03_07510</name>
</gene>
<name>A0ABS7T044_9FIRM</name>
<accession>A0ABS7T044</accession>
<evidence type="ECO:0000313" key="5">
    <source>
        <dbReference type="Proteomes" id="UP000734271"/>
    </source>
</evidence>
<dbReference type="InterPro" id="IPR014044">
    <property type="entry name" value="CAP_dom"/>
</dbReference>
<evidence type="ECO:0000256" key="1">
    <source>
        <dbReference type="SAM" id="MobiDB-lite"/>
    </source>
</evidence>
<organism evidence="4 5">
    <name type="scientific">Anaerococcus murdochii</name>
    <dbReference type="NCBI Taxonomy" id="411577"/>
    <lineage>
        <taxon>Bacteria</taxon>
        <taxon>Bacillati</taxon>
        <taxon>Bacillota</taxon>
        <taxon>Tissierellia</taxon>
        <taxon>Tissierellales</taxon>
        <taxon>Peptoniphilaceae</taxon>
        <taxon>Anaerococcus</taxon>
    </lineage>
</organism>
<evidence type="ECO:0000256" key="2">
    <source>
        <dbReference type="SAM" id="SignalP"/>
    </source>
</evidence>
<dbReference type="Gene3D" id="3.40.33.10">
    <property type="entry name" value="CAP"/>
    <property type="match status" value="1"/>
</dbReference>
<feature type="domain" description="SCP" evidence="3">
    <location>
        <begin position="111"/>
        <end position="234"/>
    </location>
</feature>
<proteinExistence type="predicted"/>
<feature type="compositionally biased region" description="Basic and acidic residues" evidence="1">
    <location>
        <begin position="267"/>
        <end position="284"/>
    </location>
</feature>
<evidence type="ECO:0000313" key="4">
    <source>
        <dbReference type="EMBL" id="MBZ2387127.1"/>
    </source>
</evidence>
<dbReference type="RefSeq" id="WP_223420011.1">
    <property type="nucleotide sequence ID" value="NZ_JAIPME010000002.1"/>
</dbReference>
<protein>
    <submittedName>
        <fullName evidence="4">CAP domain-containing protein</fullName>
    </submittedName>
</protein>
<sequence length="335" mass="37650">MKKTKKVLALALLASLSANSLAFVNPQSENVAYASQKLDFGISTKNFESKAITLNLKQDEENKSQALAAIRNLRAKMWDENVPYISDAESNPTNMKLREYLKTKGITSKEAYINRTKWSTDLEKITIQRMYEVSLTGLSHQRPDGSDCATAGLPSGTRTYAEILANNSDPYTPEKAFNQWAYSKRANYGGKSEYDLLKESNGVYNNGNAHLHIILDPEYDHMGLSIIYAGDLNYVGVEFGYADKSDSNATGLVGDYTMYFGQAKEEESPKTDKKLSKEQREKLEQSISENKTQISAVKFLFETAPKKVEKVKDRLLALMDKSEKLIQKAEKMLQQ</sequence>
<keyword evidence="5" id="KW-1185">Reference proteome</keyword>
<keyword evidence="2" id="KW-0732">Signal</keyword>
<reference evidence="4 5" key="1">
    <citation type="submission" date="2021-08" db="EMBL/GenBank/DDBJ databases">
        <title>FDA dAtabase for Regulatory Grade micrObial Sequences (FDA-ARGOS): Supporting development and validation of Infectious Disease Dx tests.</title>
        <authorList>
            <person name="Sproer C."/>
            <person name="Gronow S."/>
            <person name="Severitt S."/>
            <person name="Schroder I."/>
            <person name="Tallon L."/>
            <person name="Sadzewicz L."/>
            <person name="Zhao X."/>
            <person name="Boylan J."/>
            <person name="Ott S."/>
            <person name="Bowen H."/>
            <person name="Vavikolanu K."/>
            <person name="Hazen T."/>
            <person name="Aluvathingal J."/>
            <person name="Nadendla S."/>
            <person name="Lowell S."/>
            <person name="Myers T."/>
            <person name="Yan Y."/>
            <person name="Sichtig H."/>
        </authorList>
    </citation>
    <scope>NUCLEOTIDE SEQUENCE [LARGE SCALE GENOMIC DNA]</scope>
    <source>
        <strain evidence="4 5">FDAARGOS_1460</strain>
    </source>
</reference>
<dbReference type="EMBL" id="JAIPME010000002">
    <property type="protein sequence ID" value="MBZ2387127.1"/>
    <property type="molecule type" value="Genomic_DNA"/>
</dbReference>
<feature type="signal peptide" evidence="2">
    <location>
        <begin position="1"/>
        <end position="22"/>
    </location>
</feature>
<dbReference type="InterPro" id="IPR035940">
    <property type="entry name" value="CAP_sf"/>
</dbReference>
<evidence type="ECO:0000259" key="3">
    <source>
        <dbReference type="Pfam" id="PF00188"/>
    </source>
</evidence>
<feature type="chain" id="PRO_5047449085" evidence="2">
    <location>
        <begin position="23"/>
        <end position="335"/>
    </location>
</feature>
<comment type="caution">
    <text evidence="4">The sequence shown here is derived from an EMBL/GenBank/DDBJ whole genome shotgun (WGS) entry which is preliminary data.</text>
</comment>
<dbReference type="Pfam" id="PF00188">
    <property type="entry name" value="CAP"/>
    <property type="match status" value="1"/>
</dbReference>
<dbReference type="Proteomes" id="UP000734271">
    <property type="component" value="Unassembled WGS sequence"/>
</dbReference>
<feature type="region of interest" description="Disordered" evidence="1">
    <location>
        <begin position="267"/>
        <end position="287"/>
    </location>
</feature>